<feature type="transmembrane region" description="Helical" evidence="9">
    <location>
        <begin position="83"/>
        <end position="100"/>
    </location>
</feature>
<feature type="transmembrane region" description="Helical" evidence="9">
    <location>
        <begin position="43"/>
        <end position="63"/>
    </location>
</feature>
<gene>
    <name evidence="10" type="ORF">IRY55_01665</name>
</gene>
<protein>
    <recommendedName>
        <fullName evidence="8">Riboflavin transporter</fullName>
    </recommendedName>
</protein>
<evidence type="ECO:0000256" key="9">
    <source>
        <dbReference type="SAM" id="Phobius"/>
    </source>
</evidence>
<evidence type="ECO:0000256" key="1">
    <source>
        <dbReference type="ARBA" id="ARBA00004651"/>
    </source>
</evidence>
<proteinExistence type="inferred from homology"/>
<dbReference type="EMBL" id="JADKPV010000001">
    <property type="protein sequence ID" value="MBF4500055.1"/>
    <property type="molecule type" value="Genomic_DNA"/>
</dbReference>
<dbReference type="GO" id="GO:0005886">
    <property type="term" value="C:plasma membrane"/>
    <property type="evidence" value="ECO:0007669"/>
    <property type="project" value="UniProtKB-SubCell"/>
</dbReference>
<accession>A0A8J7G903</accession>
<dbReference type="PANTHER" id="PTHR38438">
    <property type="entry name" value="RIBOFLAVIN TRANSPORTER RIBU"/>
    <property type="match status" value="1"/>
</dbReference>
<dbReference type="Proteomes" id="UP000622653">
    <property type="component" value="Unassembled WGS sequence"/>
</dbReference>
<feature type="transmembrane region" description="Helical" evidence="9">
    <location>
        <begin position="112"/>
        <end position="131"/>
    </location>
</feature>
<feature type="transmembrane region" description="Helical" evidence="9">
    <location>
        <begin position="151"/>
        <end position="177"/>
    </location>
</feature>
<keyword evidence="7 8" id="KW-0472">Membrane</keyword>
<evidence type="ECO:0000256" key="3">
    <source>
        <dbReference type="ARBA" id="ARBA00022448"/>
    </source>
</evidence>
<dbReference type="PANTHER" id="PTHR38438:SF1">
    <property type="entry name" value="RIBOFLAVIN TRANSPORTER RIBU"/>
    <property type="match status" value="1"/>
</dbReference>
<evidence type="ECO:0000256" key="4">
    <source>
        <dbReference type="ARBA" id="ARBA00022475"/>
    </source>
</evidence>
<evidence type="ECO:0000256" key="6">
    <source>
        <dbReference type="ARBA" id="ARBA00022989"/>
    </source>
</evidence>
<comment type="subcellular location">
    <subcellularLocation>
        <location evidence="1">Cell membrane</location>
        <topology evidence="1">Multi-pass membrane protein</topology>
    </subcellularLocation>
</comment>
<dbReference type="Pfam" id="PF12822">
    <property type="entry name" value="ECF_trnsprt"/>
    <property type="match status" value="1"/>
</dbReference>
<dbReference type="RefSeq" id="WP_194561518.1">
    <property type="nucleotide sequence ID" value="NZ_JADKPV010000001.1"/>
</dbReference>
<name>A0A8J7G903_9BACL</name>
<reference evidence="10" key="1">
    <citation type="submission" date="2020-11" db="EMBL/GenBank/DDBJ databases">
        <title>Multidrug resistant novel bacterium Savagea serpentis sp. nov., isolated from the scats of a vine snake (Ahaetulla nasuta).</title>
        <authorList>
            <person name="Venkata Ramana V."/>
            <person name="Vikas Patil S."/>
            <person name="Yogita Lugani V."/>
        </authorList>
    </citation>
    <scope>NUCLEOTIDE SEQUENCE</scope>
    <source>
        <strain evidence="10">SN6</strain>
    </source>
</reference>
<evidence type="ECO:0000256" key="7">
    <source>
        <dbReference type="ARBA" id="ARBA00023136"/>
    </source>
</evidence>
<dbReference type="PIRSF" id="PIRSF037778">
    <property type="entry name" value="UCP037778_transp_RibU"/>
    <property type="match status" value="1"/>
</dbReference>
<sequence>MRNTKLQRLIIIGMLSGVATLLMKLNFPLPFLPPFLKIDFAEIPAVLALLTLGPVAAIGVEFFKNVFYLMLSGSITGVPVGEIANFTTGVLFLIPIYLVYRKVSTSKGLTAGLIAGTVTMAFGMTVLNYFVFLPMYTKFLGMDAFVGQDLYMYLVAGVLPFNLIKGIALTLVMVLVFNKMKPWITKQQRQLQIK</sequence>
<dbReference type="GO" id="GO:0032217">
    <property type="term" value="F:riboflavin transmembrane transporter activity"/>
    <property type="evidence" value="ECO:0007669"/>
    <property type="project" value="UniProtKB-UniRule"/>
</dbReference>
<dbReference type="InterPro" id="IPR025720">
    <property type="entry name" value="RibU"/>
</dbReference>
<evidence type="ECO:0000256" key="2">
    <source>
        <dbReference type="ARBA" id="ARBA00005540"/>
    </source>
</evidence>
<evidence type="ECO:0000313" key="10">
    <source>
        <dbReference type="EMBL" id="MBF4500055.1"/>
    </source>
</evidence>
<evidence type="ECO:0000256" key="8">
    <source>
        <dbReference type="PIRNR" id="PIRNR037778"/>
    </source>
</evidence>
<keyword evidence="6 9" id="KW-1133">Transmembrane helix</keyword>
<keyword evidence="11" id="KW-1185">Reference proteome</keyword>
<feature type="transmembrane region" description="Helical" evidence="9">
    <location>
        <begin position="6"/>
        <end position="23"/>
    </location>
</feature>
<dbReference type="Gene3D" id="1.10.1760.20">
    <property type="match status" value="1"/>
</dbReference>
<comment type="function">
    <text evidence="8">Probably a riboflavin-binding protein that interacts with the energy-coupling factor (ECF) ABC-transporter complex.</text>
</comment>
<comment type="caution">
    <text evidence="10">The sequence shown here is derived from an EMBL/GenBank/DDBJ whole genome shotgun (WGS) entry which is preliminary data.</text>
</comment>
<dbReference type="InterPro" id="IPR024529">
    <property type="entry name" value="ECF_trnsprt_substrate-spec"/>
</dbReference>
<dbReference type="AlphaFoldDB" id="A0A8J7G903"/>
<organism evidence="10 11">
    <name type="scientific">Savagea serpentis</name>
    <dbReference type="NCBI Taxonomy" id="2785297"/>
    <lineage>
        <taxon>Bacteria</taxon>
        <taxon>Bacillati</taxon>
        <taxon>Bacillota</taxon>
        <taxon>Bacilli</taxon>
        <taxon>Bacillales</taxon>
        <taxon>Caryophanaceae</taxon>
        <taxon>Savagea</taxon>
    </lineage>
</organism>
<keyword evidence="4 8" id="KW-1003">Cell membrane</keyword>
<keyword evidence="3 8" id="KW-0813">Transport</keyword>
<evidence type="ECO:0000313" key="11">
    <source>
        <dbReference type="Proteomes" id="UP000622653"/>
    </source>
</evidence>
<evidence type="ECO:0000256" key="5">
    <source>
        <dbReference type="ARBA" id="ARBA00022692"/>
    </source>
</evidence>
<comment type="similarity">
    <text evidence="2 8">Belongs to the prokaryotic riboflavin transporter (P-RFT) (TC 2.A.87) family.</text>
</comment>
<keyword evidence="5 9" id="KW-0812">Transmembrane</keyword>